<proteinExistence type="predicted"/>
<dbReference type="EMBL" id="LUEZ02000040">
    <property type="protein sequence ID" value="RDB25612.1"/>
    <property type="molecule type" value="Genomic_DNA"/>
</dbReference>
<dbReference type="InParanoid" id="A0A369JW88"/>
<name>A0A369JW88_HYPMA</name>
<organism evidence="2 3">
    <name type="scientific">Hypsizygus marmoreus</name>
    <name type="common">White beech mushroom</name>
    <name type="synonym">Agaricus marmoreus</name>
    <dbReference type="NCBI Taxonomy" id="39966"/>
    <lineage>
        <taxon>Eukaryota</taxon>
        <taxon>Fungi</taxon>
        <taxon>Dikarya</taxon>
        <taxon>Basidiomycota</taxon>
        <taxon>Agaricomycotina</taxon>
        <taxon>Agaricomycetes</taxon>
        <taxon>Agaricomycetidae</taxon>
        <taxon>Agaricales</taxon>
        <taxon>Tricholomatineae</taxon>
        <taxon>Lyophyllaceae</taxon>
        <taxon>Hypsizygus</taxon>
    </lineage>
</organism>
<reference evidence="2" key="1">
    <citation type="submission" date="2018-04" db="EMBL/GenBank/DDBJ databases">
        <title>Whole genome sequencing of Hypsizygus marmoreus.</title>
        <authorList>
            <person name="Choi I.-G."/>
            <person name="Min B."/>
            <person name="Kim J.-G."/>
            <person name="Kim S."/>
            <person name="Oh Y.-L."/>
            <person name="Kong W.-S."/>
            <person name="Park H."/>
            <person name="Jeong J."/>
            <person name="Song E.-S."/>
        </authorList>
    </citation>
    <scope>NUCLEOTIDE SEQUENCE [LARGE SCALE GENOMIC DNA]</scope>
    <source>
        <strain evidence="2">51987-8</strain>
    </source>
</reference>
<comment type="caution">
    <text evidence="2">The sequence shown here is derived from an EMBL/GenBank/DDBJ whole genome shotgun (WGS) entry which is preliminary data.</text>
</comment>
<gene>
    <name evidence="2" type="ORF">Hypma_006121</name>
</gene>
<dbReference type="Proteomes" id="UP000076154">
    <property type="component" value="Unassembled WGS sequence"/>
</dbReference>
<feature type="compositionally biased region" description="Polar residues" evidence="1">
    <location>
        <begin position="85"/>
        <end position="95"/>
    </location>
</feature>
<sequence>MASAYRAVMDIGPNWFHSPPPTRGATPLPQQHNPYLDLESADEQFPAGYPYRSRIRPDRLVVTDPEHFTVGNLDESLIDRSQRNSLSSRTLGIESQTHRGAETQYPKDEPGEEMSELARVVVEGLMYSSFSPVFSQRS</sequence>
<feature type="compositionally biased region" description="Basic and acidic residues" evidence="1">
    <location>
        <begin position="96"/>
        <end position="109"/>
    </location>
</feature>
<evidence type="ECO:0000256" key="1">
    <source>
        <dbReference type="SAM" id="MobiDB-lite"/>
    </source>
</evidence>
<evidence type="ECO:0000313" key="2">
    <source>
        <dbReference type="EMBL" id="RDB25612.1"/>
    </source>
</evidence>
<keyword evidence="3" id="KW-1185">Reference proteome</keyword>
<evidence type="ECO:0000313" key="3">
    <source>
        <dbReference type="Proteomes" id="UP000076154"/>
    </source>
</evidence>
<protein>
    <submittedName>
        <fullName evidence="2">Uncharacterized protein</fullName>
    </submittedName>
</protein>
<feature type="region of interest" description="Disordered" evidence="1">
    <location>
        <begin position="85"/>
        <end position="111"/>
    </location>
</feature>
<dbReference type="AlphaFoldDB" id="A0A369JW88"/>
<accession>A0A369JW88</accession>